<name>A0ABV6B7K8_9GAMM</name>
<dbReference type="EMBL" id="JBHLXP010000001">
    <property type="protein sequence ID" value="MFC0046860.1"/>
    <property type="molecule type" value="Genomic_DNA"/>
</dbReference>
<feature type="signal peptide" evidence="1">
    <location>
        <begin position="1"/>
        <end position="19"/>
    </location>
</feature>
<dbReference type="PANTHER" id="PTHR31321">
    <property type="entry name" value="ACYL-COA THIOESTER HYDROLASE YBHC-RELATED"/>
    <property type="match status" value="1"/>
</dbReference>
<protein>
    <recommendedName>
        <fullName evidence="4">Pectin esterase</fullName>
    </recommendedName>
</protein>
<evidence type="ECO:0008006" key="4">
    <source>
        <dbReference type="Google" id="ProtNLM"/>
    </source>
</evidence>
<dbReference type="InterPro" id="IPR011050">
    <property type="entry name" value="Pectin_lyase_fold/virulence"/>
</dbReference>
<evidence type="ECO:0000313" key="2">
    <source>
        <dbReference type="EMBL" id="MFC0046860.1"/>
    </source>
</evidence>
<evidence type="ECO:0000313" key="3">
    <source>
        <dbReference type="Proteomes" id="UP001589813"/>
    </source>
</evidence>
<proteinExistence type="predicted"/>
<reference evidence="2 3" key="1">
    <citation type="submission" date="2024-09" db="EMBL/GenBank/DDBJ databases">
        <authorList>
            <person name="Sun Q."/>
            <person name="Mori K."/>
        </authorList>
    </citation>
    <scope>NUCLEOTIDE SEQUENCE [LARGE SCALE GENOMIC DNA]</scope>
    <source>
        <strain evidence="2 3">KCTC 23315</strain>
    </source>
</reference>
<dbReference type="InterPro" id="IPR012334">
    <property type="entry name" value="Pectin_lyas_fold"/>
</dbReference>
<dbReference type="SUPFAM" id="SSF51126">
    <property type="entry name" value="Pectin lyase-like"/>
    <property type="match status" value="1"/>
</dbReference>
<comment type="caution">
    <text evidence="2">The sequence shown here is derived from an EMBL/GenBank/DDBJ whole genome shotgun (WGS) entry which is preliminary data.</text>
</comment>
<accession>A0ABV6B7K8</accession>
<dbReference type="RefSeq" id="WP_377239493.1">
    <property type="nucleotide sequence ID" value="NZ_JBHLXP010000001.1"/>
</dbReference>
<keyword evidence="3" id="KW-1185">Reference proteome</keyword>
<dbReference type="Proteomes" id="UP001589813">
    <property type="component" value="Unassembled WGS sequence"/>
</dbReference>
<feature type="chain" id="PRO_5046044320" description="Pectin esterase" evidence="1">
    <location>
        <begin position="20"/>
        <end position="374"/>
    </location>
</feature>
<sequence length="374" mass="41811">MLWVLAWCCALLFVSSAAAADVTAKAPVAADIDQPPLWRQVAPTATPNSFHTIQAALDSLPTTGPDAKRWAVIRIAPGLYREKLFLKRDKVVLAGSGLSQTVIQYPILRQHFLANRNSSALPSGKDLEKDWGAAVVNIAASDIQLLDLAVHNSYALENPQDPARFEHQFAVRSFAKATRIITDQSQFASNGADTMSLWNKQNGMYLHRQSFFSGRVDLLCPRGSALVLDSDFVNYNQAATLWHDGELSPEQQLVVLNSRFHGVSGFQLGRRHYDGQFVLRGNQFSSALANQPIFRRTYPDEPQRDQPNRYGDRNFYLQNQIQNQSPAYPWLADNFNAEQATAYADAQSASMTLFGARWQPLAELARSRQWLSNK</sequence>
<evidence type="ECO:0000256" key="1">
    <source>
        <dbReference type="SAM" id="SignalP"/>
    </source>
</evidence>
<keyword evidence="1" id="KW-0732">Signal</keyword>
<dbReference type="PANTHER" id="PTHR31321:SF57">
    <property type="entry name" value="PECTINESTERASE 53-RELATED"/>
    <property type="match status" value="1"/>
</dbReference>
<organism evidence="2 3">
    <name type="scientific">Rheinheimera tilapiae</name>
    <dbReference type="NCBI Taxonomy" id="875043"/>
    <lineage>
        <taxon>Bacteria</taxon>
        <taxon>Pseudomonadati</taxon>
        <taxon>Pseudomonadota</taxon>
        <taxon>Gammaproteobacteria</taxon>
        <taxon>Chromatiales</taxon>
        <taxon>Chromatiaceae</taxon>
        <taxon>Rheinheimera</taxon>
    </lineage>
</organism>
<gene>
    <name evidence="2" type="ORF">ACFFJP_00990</name>
</gene>
<dbReference type="Gene3D" id="2.160.20.10">
    <property type="entry name" value="Single-stranded right-handed beta-helix, Pectin lyase-like"/>
    <property type="match status" value="1"/>
</dbReference>